<keyword evidence="2" id="KW-1133">Transmembrane helix</keyword>
<feature type="compositionally biased region" description="Polar residues" evidence="1">
    <location>
        <begin position="129"/>
        <end position="139"/>
    </location>
</feature>
<evidence type="ECO:0000313" key="3">
    <source>
        <dbReference type="EMBL" id="KAJ7622532.1"/>
    </source>
</evidence>
<feature type="compositionally biased region" description="Low complexity" evidence="1">
    <location>
        <begin position="147"/>
        <end position="162"/>
    </location>
</feature>
<sequence length="233" mass="24468">MTSIHTPAPYDRSLLAQAPVVTREQLQEGYDTVLLFPNRRSSTGKQLLRIDSDPALLDDKEARLPLPELSPRETRPNGPGVYTSSAQARTSKPWPWRKITLCLLITFVLVAAAVAAGVGATISKRTHQQNHTDSTQTTPGVGVGTLSATSASVSSPAPATSVDTGGSSGSIVIPASSPSDNPNPSASTDQAQPKIIVEGVGSFAPSTTAPLRSRSVPAVSGARRHFVTARRLR</sequence>
<name>A0AAD7BJ33_9AGAR</name>
<evidence type="ECO:0000256" key="1">
    <source>
        <dbReference type="SAM" id="MobiDB-lite"/>
    </source>
</evidence>
<keyword evidence="2" id="KW-0472">Membrane</keyword>
<dbReference type="EMBL" id="JARKIF010000015">
    <property type="protein sequence ID" value="KAJ7622532.1"/>
    <property type="molecule type" value="Genomic_DNA"/>
</dbReference>
<keyword evidence="2" id="KW-0812">Transmembrane</keyword>
<feature type="region of interest" description="Disordered" evidence="1">
    <location>
        <begin position="124"/>
        <end position="195"/>
    </location>
</feature>
<dbReference type="Proteomes" id="UP001221142">
    <property type="component" value="Unassembled WGS sequence"/>
</dbReference>
<reference evidence="3" key="1">
    <citation type="submission" date="2023-03" db="EMBL/GenBank/DDBJ databases">
        <title>Massive genome expansion in bonnet fungi (Mycena s.s.) driven by repeated elements and novel gene families across ecological guilds.</title>
        <authorList>
            <consortium name="Lawrence Berkeley National Laboratory"/>
            <person name="Harder C.B."/>
            <person name="Miyauchi S."/>
            <person name="Viragh M."/>
            <person name="Kuo A."/>
            <person name="Thoen E."/>
            <person name="Andreopoulos B."/>
            <person name="Lu D."/>
            <person name="Skrede I."/>
            <person name="Drula E."/>
            <person name="Henrissat B."/>
            <person name="Morin E."/>
            <person name="Kohler A."/>
            <person name="Barry K."/>
            <person name="LaButti K."/>
            <person name="Morin E."/>
            <person name="Salamov A."/>
            <person name="Lipzen A."/>
            <person name="Mereny Z."/>
            <person name="Hegedus B."/>
            <person name="Baldrian P."/>
            <person name="Stursova M."/>
            <person name="Weitz H."/>
            <person name="Taylor A."/>
            <person name="Grigoriev I.V."/>
            <person name="Nagy L.G."/>
            <person name="Martin F."/>
            <person name="Kauserud H."/>
        </authorList>
    </citation>
    <scope>NUCLEOTIDE SEQUENCE</scope>
    <source>
        <strain evidence="3">9284</strain>
    </source>
</reference>
<evidence type="ECO:0000313" key="4">
    <source>
        <dbReference type="Proteomes" id="UP001221142"/>
    </source>
</evidence>
<gene>
    <name evidence="3" type="ORF">FB45DRAFT_125936</name>
</gene>
<feature type="region of interest" description="Disordered" evidence="1">
    <location>
        <begin position="59"/>
        <end position="89"/>
    </location>
</feature>
<comment type="caution">
    <text evidence="3">The sequence shown here is derived from an EMBL/GenBank/DDBJ whole genome shotgun (WGS) entry which is preliminary data.</text>
</comment>
<dbReference type="AlphaFoldDB" id="A0AAD7BJ33"/>
<evidence type="ECO:0000256" key="2">
    <source>
        <dbReference type="SAM" id="Phobius"/>
    </source>
</evidence>
<keyword evidence="4" id="KW-1185">Reference proteome</keyword>
<protein>
    <submittedName>
        <fullName evidence="3">Uncharacterized protein</fullName>
    </submittedName>
</protein>
<organism evidence="3 4">
    <name type="scientific">Roridomyces roridus</name>
    <dbReference type="NCBI Taxonomy" id="1738132"/>
    <lineage>
        <taxon>Eukaryota</taxon>
        <taxon>Fungi</taxon>
        <taxon>Dikarya</taxon>
        <taxon>Basidiomycota</taxon>
        <taxon>Agaricomycotina</taxon>
        <taxon>Agaricomycetes</taxon>
        <taxon>Agaricomycetidae</taxon>
        <taxon>Agaricales</taxon>
        <taxon>Marasmiineae</taxon>
        <taxon>Mycenaceae</taxon>
        <taxon>Roridomyces</taxon>
    </lineage>
</organism>
<feature type="compositionally biased region" description="Low complexity" evidence="1">
    <location>
        <begin position="174"/>
        <end position="187"/>
    </location>
</feature>
<accession>A0AAD7BJ33</accession>
<feature type="transmembrane region" description="Helical" evidence="2">
    <location>
        <begin position="99"/>
        <end position="122"/>
    </location>
</feature>
<proteinExistence type="predicted"/>